<proteinExistence type="predicted"/>
<dbReference type="Proteomes" id="UP000001542">
    <property type="component" value="Unassembled WGS sequence"/>
</dbReference>
<dbReference type="InParanoid" id="A2DP26"/>
<dbReference type="eggNOG" id="KOG4177">
    <property type="taxonomic scope" value="Eukaryota"/>
</dbReference>
<dbReference type="KEGG" id="tva:4775896"/>
<dbReference type="SMART" id="SM00248">
    <property type="entry name" value="ANK"/>
    <property type="match status" value="7"/>
</dbReference>
<dbReference type="SUPFAM" id="SSF140860">
    <property type="entry name" value="Pseudo ankyrin repeat-like"/>
    <property type="match status" value="1"/>
</dbReference>
<dbReference type="InterPro" id="IPR036770">
    <property type="entry name" value="Ankyrin_rpt-contain_sf"/>
</dbReference>
<dbReference type="Pfam" id="PF12796">
    <property type="entry name" value="Ank_2"/>
    <property type="match status" value="2"/>
</dbReference>
<gene>
    <name evidence="3" type="ORF">TVAG_011000</name>
</gene>
<dbReference type="InterPro" id="IPR020683">
    <property type="entry name" value="DUF3447"/>
</dbReference>
<dbReference type="VEuPathDB" id="TrichDB:TVAG_135880"/>
<dbReference type="SUPFAM" id="SSF48403">
    <property type="entry name" value="Ankyrin repeat"/>
    <property type="match status" value="1"/>
</dbReference>
<protein>
    <recommendedName>
        <fullName evidence="2">DUF3447 domain-containing protein</fullName>
    </recommendedName>
</protein>
<name>A2DP26_TRIV3</name>
<feature type="repeat" description="ANK" evidence="1">
    <location>
        <begin position="427"/>
        <end position="455"/>
    </location>
</feature>
<dbReference type="Gene3D" id="1.25.40.20">
    <property type="entry name" value="Ankyrin repeat-containing domain"/>
    <property type="match status" value="4"/>
</dbReference>
<evidence type="ECO:0000313" key="3">
    <source>
        <dbReference type="EMBL" id="EAY17875.1"/>
    </source>
</evidence>
<feature type="repeat" description="ANK" evidence="1">
    <location>
        <begin position="311"/>
        <end position="343"/>
    </location>
</feature>
<keyword evidence="4" id="KW-1185">Reference proteome</keyword>
<dbReference type="PROSITE" id="PS50088">
    <property type="entry name" value="ANK_REPEAT"/>
    <property type="match status" value="4"/>
</dbReference>
<evidence type="ECO:0000259" key="2">
    <source>
        <dbReference type="Pfam" id="PF11929"/>
    </source>
</evidence>
<dbReference type="STRING" id="5722.A2DP26"/>
<dbReference type="PANTHER" id="PTHR24182:SF13">
    <property type="entry name" value="LD18443P"/>
    <property type="match status" value="1"/>
</dbReference>
<sequence length="475" mass="54835">MSDQDIRPNTYSQLRSIHQNYIDLYNALYQLKTENKEELNSIYRNIKAELIDSIKDLPKNIIKNILNIIPYNNRYVKSYLSLAKLIYDEYHVEEVNNIKLTLNFLFYKEYEIVLNIPADFSKINSEYLDIQSENTIYRAIMYNDLEQFIVFTEIDGFNQNQKLKSSLYPKSDEGYSLLELCCYHGAVDCFKLLRSKFNSEITQTCLELSFLGKNPEIMSECLKYQKPDKECMRYAIISHNIDFVSFLMNEYNLNINVKCCGKYKNLDSLLVYFDQTNDFEQCFYYSVRFNIPSLCEYFLSHGANINQKDTHRNTALHIAAKNNSKETAELLLSYGANIEATTETTEFIMFHGGNFNYRNAFRQTALLVAAQKNSKETAEVLISHGANINYKDSYGHTALLIAAEHNNKETAEVLISHGANINEKNKDGVTALHIAAENNNKETAELLLSHGANINEKIITDLLLFIMQRGIIIKK</sequence>
<dbReference type="PRINTS" id="PR01415">
    <property type="entry name" value="ANKYRIN"/>
</dbReference>
<reference evidence="3" key="2">
    <citation type="journal article" date="2007" name="Science">
        <title>Draft genome sequence of the sexually transmitted pathogen Trichomonas vaginalis.</title>
        <authorList>
            <person name="Carlton J.M."/>
            <person name="Hirt R.P."/>
            <person name="Silva J.C."/>
            <person name="Delcher A.L."/>
            <person name="Schatz M."/>
            <person name="Zhao Q."/>
            <person name="Wortman J.R."/>
            <person name="Bidwell S.L."/>
            <person name="Alsmark U.C.M."/>
            <person name="Besteiro S."/>
            <person name="Sicheritz-Ponten T."/>
            <person name="Noel C.J."/>
            <person name="Dacks J.B."/>
            <person name="Foster P.G."/>
            <person name="Simillion C."/>
            <person name="Van de Peer Y."/>
            <person name="Miranda-Saavedra D."/>
            <person name="Barton G.J."/>
            <person name="Westrop G.D."/>
            <person name="Mueller S."/>
            <person name="Dessi D."/>
            <person name="Fiori P.L."/>
            <person name="Ren Q."/>
            <person name="Paulsen I."/>
            <person name="Zhang H."/>
            <person name="Bastida-Corcuera F.D."/>
            <person name="Simoes-Barbosa A."/>
            <person name="Brown M.T."/>
            <person name="Hayes R.D."/>
            <person name="Mukherjee M."/>
            <person name="Okumura C.Y."/>
            <person name="Schneider R."/>
            <person name="Smith A.J."/>
            <person name="Vanacova S."/>
            <person name="Villalvazo M."/>
            <person name="Haas B.J."/>
            <person name="Pertea M."/>
            <person name="Feldblyum T.V."/>
            <person name="Utterback T.R."/>
            <person name="Shu C.L."/>
            <person name="Osoegawa K."/>
            <person name="de Jong P.J."/>
            <person name="Hrdy I."/>
            <person name="Horvathova L."/>
            <person name="Zubacova Z."/>
            <person name="Dolezal P."/>
            <person name="Malik S.B."/>
            <person name="Logsdon J.M. Jr."/>
            <person name="Henze K."/>
            <person name="Gupta A."/>
            <person name="Wang C.C."/>
            <person name="Dunne R.L."/>
            <person name="Upcroft J.A."/>
            <person name="Upcroft P."/>
            <person name="White O."/>
            <person name="Salzberg S.L."/>
            <person name="Tang P."/>
            <person name="Chiu C.-H."/>
            <person name="Lee Y.-S."/>
            <person name="Embley T.M."/>
            <person name="Coombs G.H."/>
            <person name="Mottram J.C."/>
            <person name="Tachezy J."/>
            <person name="Fraser-Liggett C.M."/>
            <person name="Johnson P.J."/>
        </authorList>
    </citation>
    <scope>NUCLEOTIDE SEQUENCE [LARGE SCALE GENOMIC DNA]</scope>
    <source>
        <strain evidence="3">G3</strain>
    </source>
</reference>
<dbReference type="RefSeq" id="XP_001330010.1">
    <property type="nucleotide sequence ID" value="XM_001329975.1"/>
</dbReference>
<feature type="repeat" description="ANK" evidence="1">
    <location>
        <begin position="394"/>
        <end position="426"/>
    </location>
</feature>
<accession>A2DP26</accession>
<dbReference type="VEuPathDB" id="TrichDB:TVAGG3_0989290"/>
<dbReference type="PANTHER" id="PTHR24182">
    <property type="entry name" value="ANKYRIN REPEAT AND SOCS BOX CONTAINING 4"/>
    <property type="match status" value="1"/>
</dbReference>
<keyword evidence="1" id="KW-0040">ANK repeat</keyword>
<evidence type="ECO:0000313" key="4">
    <source>
        <dbReference type="Proteomes" id="UP000001542"/>
    </source>
</evidence>
<dbReference type="Pfam" id="PF11929">
    <property type="entry name" value="DUF3447"/>
    <property type="match status" value="1"/>
</dbReference>
<dbReference type="EMBL" id="DS113225">
    <property type="protein sequence ID" value="EAY17875.1"/>
    <property type="molecule type" value="Genomic_DNA"/>
</dbReference>
<dbReference type="PROSITE" id="PS50297">
    <property type="entry name" value="ANK_REP_REGION"/>
    <property type="match status" value="4"/>
</dbReference>
<dbReference type="Pfam" id="PF00023">
    <property type="entry name" value="Ank"/>
    <property type="match status" value="1"/>
</dbReference>
<feature type="repeat" description="ANK" evidence="1">
    <location>
        <begin position="361"/>
        <end position="393"/>
    </location>
</feature>
<organism evidence="3 4">
    <name type="scientific">Trichomonas vaginalis (strain ATCC PRA-98 / G3)</name>
    <dbReference type="NCBI Taxonomy" id="412133"/>
    <lineage>
        <taxon>Eukaryota</taxon>
        <taxon>Metamonada</taxon>
        <taxon>Parabasalia</taxon>
        <taxon>Trichomonadida</taxon>
        <taxon>Trichomonadidae</taxon>
        <taxon>Trichomonas</taxon>
    </lineage>
</organism>
<dbReference type="AlphaFoldDB" id="A2DP26"/>
<dbReference type="InterPro" id="IPR002110">
    <property type="entry name" value="Ankyrin_rpt"/>
</dbReference>
<reference evidence="3" key="1">
    <citation type="submission" date="2006-10" db="EMBL/GenBank/DDBJ databases">
        <authorList>
            <person name="Amadeo P."/>
            <person name="Zhao Q."/>
            <person name="Wortman J."/>
            <person name="Fraser-Liggett C."/>
            <person name="Carlton J."/>
        </authorList>
    </citation>
    <scope>NUCLEOTIDE SEQUENCE</scope>
    <source>
        <strain evidence="3">G3</strain>
    </source>
</reference>
<feature type="domain" description="DUF3447" evidence="2">
    <location>
        <begin position="197"/>
        <end position="272"/>
    </location>
</feature>
<evidence type="ECO:0000256" key="1">
    <source>
        <dbReference type="PROSITE-ProRule" id="PRU00023"/>
    </source>
</evidence>